<dbReference type="Pfam" id="PF00069">
    <property type="entry name" value="Pkinase"/>
    <property type="match status" value="1"/>
</dbReference>
<evidence type="ECO:0000313" key="6">
    <source>
        <dbReference type="EMBL" id="MBR0654371.1"/>
    </source>
</evidence>
<reference evidence="6" key="2">
    <citation type="journal article" date="2021" name="Syst. Appl. Microbiol.">
        <title>Roseomonas hellenica sp. nov., isolated from roots of wild-growing Alkanna tinctoria.</title>
        <authorList>
            <person name="Rat A."/>
            <person name="Naranjo H.D."/>
            <person name="Lebbe L."/>
            <person name="Cnockaert M."/>
            <person name="Krigas N."/>
            <person name="Grigoriadou K."/>
            <person name="Maloupa E."/>
            <person name="Willems A."/>
        </authorList>
    </citation>
    <scope>NUCLEOTIDE SEQUENCE</scope>
    <source>
        <strain evidence="6">LMG 28251</strain>
    </source>
</reference>
<dbReference type="Gene3D" id="3.30.200.20">
    <property type="entry name" value="Phosphorylase Kinase, domain 1"/>
    <property type="match status" value="1"/>
</dbReference>
<dbReference type="EMBL" id="JAAEDH010000003">
    <property type="protein sequence ID" value="MBR0654371.1"/>
    <property type="molecule type" value="Genomic_DNA"/>
</dbReference>
<evidence type="ECO:0000313" key="7">
    <source>
        <dbReference type="Proteomes" id="UP001196068"/>
    </source>
</evidence>
<dbReference type="PANTHER" id="PTHR43289">
    <property type="entry name" value="MITOGEN-ACTIVATED PROTEIN KINASE KINASE KINASE 20-RELATED"/>
    <property type="match status" value="1"/>
</dbReference>
<dbReference type="Gene3D" id="3.40.50.620">
    <property type="entry name" value="HUPs"/>
    <property type="match status" value="1"/>
</dbReference>
<dbReference type="GO" id="GO:0004674">
    <property type="term" value="F:protein serine/threonine kinase activity"/>
    <property type="evidence" value="ECO:0007669"/>
    <property type="project" value="TreeGrafter"/>
</dbReference>
<keyword evidence="1" id="KW-0808">Transferase</keyword>
<dbReference type="PROSITE" id="PS50011">
    <property type="entry name" value="PROTEIN_KINASE_DOM"/>
    <property type="match status" value="1"/>
</dbReference>
<reference evidence="6" key="1">
    <citation type="submission" date="2020-01" db="EMBL/GenBank/DDBJ databases">
        <authorList>
            <person name="Rat A."/>
        </authorList>
    </citation>
    <scope>NUCLEOTIDE SEQUENCE</scope>
    <source>
        <strain evidence="6">LMG 28251</strain>
    </source>
</reference>
<keyword evidence="4" id="KW-0067">ATP-binding</keyword>
<dbReference type="SUPFAM" id="SSF52402">
    <property type="entry name" value="Adenine nucleotide alpha hydrolases-like"/>
    <property type="match status" value="1"/>
</dbReference>
<organism evidence="6 7">
    <name type="scientific">Plastoroseomonas arctica</name>
    <dbReference type="NCBI Taxonomy" id="1509237"/>
    <lineage>
        <taxon>Bacteria</taxon>
        <taxon>Pseudomonadati</taxon>
        <taxon>Pseudomonadota</taxon>
        <taxon>Alphaproteobacteria</taxon>
        <taxon>Acetobacterales</taxon>
        <taxon>Acetobacteraceae</taxon>
        <taxon>Plastoroseomonas</taxon>
    </lineage>
</organism>
<gene>
    <name evidence="6" type="ORF">GXW79_04675</name>
</gene>
<dbReference type="AlphaFoldDB" id="A0AAF1KL64"/>
<dbReference type="PROSITE" id="PS00108">
    <property type="entry name" value="PROTEIN_KINASE_ST"/>
    <property type="match status" value="1"/>
</dbReference>
<name>A0AAF1KL64_9PROT</name>
<protein>
    <submittedName>
        <fullName evidence="6">Protein kinase</fullName>
    </submittedName>
</protein>
<dbReference type="InterPro" id="IPR014729">
    <property type="entry name" value="Rossmann-like_a/b/a_fold"/>
</dbReference>
<dbReference type="CDD" id="cd14014">
    <property type="entry name" value="STKc_PknB_like"/>
    <property type="match status" value="1"/>
</dbReference>
<dbReference type="InterPro" id="IPR006016">
    <property type="entry name" value="UspA"/>
</dbReference>
<sequence length="466" mass="51068">MHRVRLTEGDVIGGFTVGPRLHRGGMALIHAVTHPAHAVPLVMKVPILFEGEDPAAIVSFEMEQMILPRLHGPHVPRFIANGDFSELPFIVMERIPGGSLLPRLAQLPMAYAELAPLGAQIATALEAIHRLHVVHLDVKPSNILLRETGAVVLIDYGLSHHDQLPDLMEEEFRLPYGTAPYMAPEQVMGVRSEARSDIFALGALLYFFATGTRPFGDPQKLSGLKRRLWRDPPPPRALNPDVPKPLQETILRCLEVDPERRHPSAAQLAFDLRNPDQVVLTPRAEKLRADGWRDTLRRRFNPEARPVFRRRIEEGAAPPAPILAVALDLAEAPDPRLDDALRAALRGLLATHAGARIACLHVLRQNRLAPDTSLDAEGANKHVRRLVALQQWAAPLGLPEGRVTFHVLEAVDAVGALIDYVTANGIDHLVLGARPASTKRRLLGGVSAEVTMNAPCTVTVVRPHAG</sequence>
<evidence type="ECO:0000256" key="1">
    <source>
        <dbReference type="ARBA" id="ARBA00022679"/>
    </source>
</evidence>
<keyword evidence="2" id="KW-0547">Nucleotide-binding</keyword>
<evidence type="ECO:0000256" key="2">
    <source>
        <dbReference type="ARBA" id="ARBA00022741"/>
    </source>
</evidence>
<proteinExistence type="predicted"/>
<dbReference type="CDD" id="cd00293">
    <property type="entry name" value="USP-like"/>
    <property type="match status" value="1"/>
</dbReference>
<evidence type="ECO:0000256" key="4">
    <source>
        <dbReference type="ARBA" id="ARBA00022840"/>
    </source>
</evidence>
<feature type="domain" description="Protein kinase" evidence="5">
    <location>
        <begin position="15"/>
        <end position="280"/>
    </location>
</feature>
<dbReference type="Gene3D" id="1.10.510.10">
    <property type="entry name" value="Transferase(Phosphotransferase) domain 1"/>
    <property type="match status" value="1"/>
</dbReference>
<dbReference type="Pfam" id="PF00582">
    <property type="entry name" value="Usp"/>
    <property type="match status" value="1"/>
</dbReference>
<dbReference type="GO" id="GO:0005524">
    <property type="term" value="F:ATP binding"/>
    <property type="evidence" value="ECO:0007669"/>
    <property type="project" value="UniProtKB-KW"/>
</dbReference>
<evidence type="ECO:0000259" key="5">
    <source>
        <dbReference type="PROSITE" id="PS50011"/>
    </source>
</evidence>
<dbReference type="Proteomes" id="UP001196068">
    <property type="component" value="Unassembled WGS sequence"/>
</dbReference>
<keyword evidence="3 6" id="KW-0418">Kinase</keyword>
<dbReference type="InterPro" id="IPR008271">
    <property type="entry name" value="Ser/Thr_kinase_AS"/>
</dbReference>
<dbReference type="SMART" id="SM00220">
    <property type="entry name" value="S_TKc"/>
    <property type="match status" value="1"/>
</dbReference>
<dbReference type="InterPro" id="IPR011009">
    <property type="entry name" value="Kinase-like_dom_sf"/>
</dbReference>
<evidence type="ECO:0000256" key="3">
    <source>
        <dbReference type="ARBA" id="ARBA00022777"/>
    </source>
</evidence>
<dbReference type="PANTHER" id="PTHR43289:SF34">
    <property type="entry name" value="SERINE_THREONINE-PROTEIN KINASE YBDM-RELATED"/>
    <property type="match status" value="1"/>
</dbReference>
<keyword evidence="7" id="KW-1185">Reference proteome</keyword>
<dbReference type="InterPro" id="IPR000719">
    <property type="entry name" value="Prot_kinase_dom"/>
</dbReference>
<accession>A0AAF1KL64</accession>
<dbReference type="SUPFAM" id="SSF56112">
    <property type="entry name" value="Protein kinase-like (PK-like)"/>
    <property type="match status" value="1"/>
</dbReference>
<comment type="caution">
    <text evidence="6">The sequence shown here is derived from an EMBL/GenBank/DDBJ whole genome shotgun (WGS) entry which is preliminary data.</text>
</comment>